<dbReference type="EMBL" id="OAOP01000001">
    <property type="protein sequence ID" value="SNX66938.1"/>
    <property type="molecule type" value="Genomic_DNA"/>
</dbReference>
<proteinExistence type="predicted"/>
<dbReference type="RefSeq" id="WP_097156774.1">
    <property type="nucleotide sequence ID" value="NZ_JBEPMQ010000012.1"/>
</dbReference>
<dbReference type="OrthoDB" id="2737584at2"/>
<feature type="domain" description="DUF2529" evidence="1">
    <location>
        <begin position="1"/>
        <end position="170"/>
    </location>
</feature>
<accession>A0A285CIV5</accession>
<evidence type="ECO:0000313" key="3">
    <source>
        <dbReference type="Proteomes" id="UP000219546"/>
    </source>
</evidence>
<dbReference type="AlphaFoldDB" id="A0A285CIV5"/>
<name>A0A285CIV5_9BACI</name>
<gene>
    <name evidence="2" type="ORF">SAMN05877753_101251</name>
</gene>
<dbReference type="Pfam" id="PF10740">
    <property type="entry name" value="DUF2529"/>
    <property type="match status" value="1"/>
</dbReference>
<sequence length="173" mass="19367">MNKMFTTQLTGLFQRLSTEENGFLFEDAARLLAQAPAGQGSIYIYGEQELKAVTAEALYGVEPLQTAKELSEHQLDEITHADRIWLFSRSSEDPAVQRFIAAFTKADIPFVLVANKGTDEEAVPVGNVFIDLKVAKGLMPDESGNRFGFPTGITALFIYHHIHFLIREFLEEE</sequence>
<organism evidence="2 3">
    <name type="scientific">Bacillus oleivorans</name>
    <dbReference type="NCBI Taxonomy" id="1448271"/>
    <lineage>
        <taxon>Bacteria</taxon>
        <taxon>Bacillati</taxon>
        <taxon>Bacillota</taxon>
        <taxon>Bacilli</taxon>
        <taxon>Bacillales</taxon>
        <taxon>Bacillaceae</taxon>
        <taxon>Bacillus</taxon>
    </lineage>
</organism>
<evidence type="ECO:0000259" key="1">
    <source>
        <dbReference type="Pfam" id="PF10740"/>
    </source>
</evidence>
<dbReference type="Gene3D" id="3.40.50.10490">
    <property type="entry name" value="Glucose-6-phosphate isomerase like protein, domain 1"/>
    <property type="match status" value="1"/>
</dbReference>
<dbReference type="InterPro" id="IPR019676">
    <property type="entry name" value="DUF2529"/>
</dbReference>
<dbReference type="Proteomes" id="UP000219546">
    <property type="component" value="Unassembled WGS sequence"/>
</dbReference>
<evidence type="ECO:0000313" key="2">
    <source>
        <dbReference type="EMBL" id="SNX66938.1"/>
    </source>
</evidence>
<keyword evidence="3" id="KW-1185">Reference proteome</keyword>
<reference evidence="2 3" key="1">
    <citation type="submission" date="2017-08" db="EMBL/GenBank/DDBJ databases">
        <authorList>
            <person name="de Groot N.N."/>
        </authorList>
    </citation>
    <scope>NUCLEOTIDE SEQUENCE [LARGE SCALE GENOMIC DNA]</scope>
    <source>
        <strain evidence="2 3">JC228</strain>
    </source>
</reference>
<protein>
    <submittedName>
        <fullName evidence="2">Uncharacterized protein DUF2529</fullName>
    </submittedName>
</protein>